<feature type="compositionally biased region" description="Basic and acidic residues" evidence="1">
    <location>
        <begin position="124"/>
        <end position="138"/>
    </location>
</feature>
<reference evidence="2 3" key="1">
    <citation type="submission" date="2018-06" db="EMBL/GenBank/DDBJ databases">
        <authorList>
            <consortium name="Pathogen Informatics"/>
            <person name="Doyle S."/>
        </authorList>
    </citation>
    <scope>NUCLEOTIDE SEQUENCE [LARGE SCALE GENOMIC DNA]</scope>
    <source>
        <strain evidence="2 3">NCTC7807</strain>
    </source>
</reference>
<dbReference type="GeneID" id="95070468"/>
<dbReference type="RefSeq" id="WP_100456261.1">
    <property type="nucleotide sequence ID" value="NZ_UHID01000001.1"/>
</dbReference>
<proteinExistence type="predicted"/>
<name>A0A380MMZ5_STRGR</name>
<evidence type="ECO:0000256" key="1">
    <source>
        <dbReference type="SAM" id="MobiDB-lite"/>
    </source>
</evidence>
<dbReference type="AlphaFoldDB" id="A0A380MMZ5"/>
<dbReference type="Proteomes" id="UP000254150">
    <property type="component" value="Unassembled WGS sequence"/>
</dbReference>
<organism evidence="2 3">
    <name type="scientific">Streptomyces griseus</name>
    <dbReference type="NCBI Taxonomy" id="1911"/>
    <lineage>
        <taxon>Bacteria</taxon>
        <taxon>Bacillati</taxon>
        <taxon>Actinomycetota</taxon>
        <taxon>Actinomycetes</taxon>
        <taxon>Kitasatosporales</taxon>
        <taxon>Streptomycetaceae</taxon>
        <taxon>Streptomyces</taxon>
    </lineage>
</organism>
<gene>
    <name evidence="2" type="ORF">NCTC7807_00418</name>
</gene>
<feature type="region of interest" description="Disordered" evidence="1">
    <location>
        <begin position="124"/>
        <end position="144"/>
    </location>
</feature>
<accession>A0A380MMZ5</accession>
<dbReference type="EMBL" id="UHID01000001">
    <property type="protein sequence ID" value="SUO93544.1"/>
    <property type="molecule type" value="Genomic_DNA"/>
</dbReference>
<sequence length="256" mass="27879">MTATTHEAVRDAVRDAGRALGLPDPVTEGFARLLRPCVHLCPYEALPEELRKDARPAARVGGPARIPQGVDVPDYVPHVLTLDCAALPTGVLDVDFPTEGHVAVLTETTDDGGFFLHVPTGTETVERHRPERDDDQTRRGPFPLYAVPGTTCPRWLDRSHVAEAADYAEGDEGRAGLVDRLIEQVESLVDVGWGHDVQLGGHSPAWHDPLEDRGDVLLVAVPWGTVSGDDLITYISGTPEEIAERRYDDLAFTLES</sequence>
<evidence type="ECO:0000313" key="2">
    <source>
        <dbReference type="EMBL" id="SUO93544.1"/>
    </source>
</evidence>
<protein>
    <submittedName>
        <fullName evidence="2">Uncharacterized protein</fullName>
    </submittedName>
</protein>
<evidence type="ECO:0000313" key="3">
    <source>
        <dbReference type="Proteomes" id="UP000254150"/>
    </source>
</evidence>